<evidence type="ECO:0000313" key="1">
    <source>
        <dbReference type="EMBL" id="EFB34883.1"/>
    </source>
</evidence>
<protein>
    <submittedName>
        <fullName evidence="1">Uncharacterized protein</fullName>
    </submittedName>
</protein>
<reference evidence="1" key="1">
    <citation type="submission" date="2009-11" db="EMBL/GenBank/DDBJ databases">
        <authorList>
            <person name="Weinstock G."/>
            <person name="Sodergren E."/>
            <person name="Clifton S."/>
            <person name="Fulton L."/>
            <person name="Fulton B."/>
            <person name="Courtney L."/>
            <person name="Fronick C."/>
            <person name="Harrison M."/>
            <person name="Strong C."/>
            <person name="Farmer C."/>
            <person name="Delahaunty K."/>
            <person name="Markovic C."/>
            <person name="Hall O."/>
            <person name="Minx P."/>
            <person name="Tomlinson C."/>
            <person name="Mitreva M."/>
            <person name="Nelson J."/>
            <person name="Hou S."/>
            <person name="Wollam A."/>
            <person name="Pepin K.H."/>
            <person name="Johnson M."/>
            <person name="Bhonagiri V."/>
            <person name="Nash W.E."/>
            <person name="Warren W."/>
            <person name="Chinwalla A."/>
            <person name="Mardis E.R."/>
            <person name="Wilson R.K."/>
        </authorList>
    </citation>
    <scope>NUCLEOTIDE SEQUENCE [LARGE SCALE GENOMIC DNA]</scope>
    <source>
        <strain evidence="1">DSM 18205</strain>
    </source>
</reference>
<accession>D1PEF4</accession>
<dbReference type="EMBL" id="ACBX02000023">
    <property type="protein sequence ID" value="EFB34883.1"/>
    <property type="molecule type" value="Genomic_DNA"/>
</dbReference>
<sequence>MLNKKVKGEGLKTLFIYVRVGKGKKGKIKKYPRVKNRKSPKKNII</sequence>
<proteinExistence type="predicted"/>
<name>D1PEF4_9BACT</name>
<comment type="caution">
    <text evidence="1">The sequence shown here is derived from an EMBL/GenBank/DDBJ whole genome shotgun (WGS) entry which is preliminary data.</text>
</comment>
<dbReference type="AlphaFoldDB" id="D1PEF4"/>
<evidence type="ECO:0000313" key="2">
    <source>
        <dbReference type="Proteomes" id="UP000004477"/>
    </source>
</evidence>
<gene>
    <name evidence="1" type="ORF">PREVCOP_05602</name>
</gene>
<keyword evidence="2" id="KW-1185">Reference proteome</keyword>
<dbReference type="Proteomes" id="UP000004477">
    <property type="component" value="Unassembled WGS sequence"/>
</dbReference>
<dbReference type="PaxDb" id="537011-PREVCOP_05602"/>
<organism evidence="1 2">
    <name type="scientific">Segatella copri DSM 18205</name>
    <dbReference type="NCBI Taxonomy" id="537011"/>
    <lineage>
        <taxon>Bacteria</taxon>
        <taxon>Pseudomonadati</taxon>
        <taxon>Bacteroidota</taxon>
        <taxon>Bacteroidia</taxon>
        <taxon>Bacteroidales</taxon>
        <taxon>Prevotellaceae</taxon>
        <taxon>Segatella</taxon>
    </lineage>
</organism>
<dbReference type="HOGENOM" id="CLU_3203465_0_0_10"/>